<dbReference type="RefSeq" id="WP_013460440.1">
    <property type="nucleotide sequence ID" value="NC_014762.1"/>
</dbReference>
<comment type="similarity">
    <text evidence="1">Belongs to the UPF0213 family.</text>
</comment>
<dbReference type="InterPro" id="IPR050190">
    <property type="entry name" value="UPF0213_domain"/>
</dbReference>
<dbReference type="AlphaFoldDB" id="E4U057"/>
<gene>
    <name evidence="3" type="ordered locus">Sulku_1582</name>
</gene>
<dbReference type="InterPro" id="IPR000305">
    <property type="entry name" value="GIY-YIG_endonuc"/>
</dbReference>
<dbReference type="HOGENOM" id="CLU_135650_0_3_7"/>
<reference evidence="3 4" key="1">
    <citation type="journal article" date="2012" name="Stand. Genomic Sci.">
        <title>Complete genome sequence of the sulfur compounds oxidizing chemolithoautotroph Sulfuricurvum kujiense type strain (YK-1(T)).</title>
        <authorList>
            <person name="Han C."/>
            <person name="Kotsyurbenko O."/>
            <person name="Chertkov O."/>
            <person name="Held B."/>
            <person name="Lapidus A."/>
            <person name="Nolan M."/>
            <person name="Lucas S."/>
            <person name="Hammon N."/>
            <person name="Deshpande S."/>
            <person name="Cheng J.F."/>
            <person name="Tapia R."/>
            <person name="Goodwin L.A."/>
            <person name="Pitluck S."/>
            <person name="Liolios K."/>
            <person name="Pagani I."/>
            <person name="Ivanova N."/>
            <person name="Mavromatis K."/>
            <person name="Mikhailova N."/>
            <person name="Pati A."/>
            <person name="Chen A."/>
            <person name="Palaniappan K."/>
            <person name="Land M."/>
            <person name="Hauser L."/>
            <person name="Chang Y.J."/>
            <person name="Jeffries C.D."/>
            <person name="Brambilla E.M."/>
            <person name="Rohde M."/>
            <person name="Spring S."/>
            <person name="Sikorski J."/>
            <person name="Goker M."/>
            <person name="Woyke T."/>
            <person name="Bristow J."/>
            <person name="Eisen J.A."/>
            <person name="Markowitz V."/>
            <person name="Hugenholtz P."/>
            <person name="Kyrpides N.C."/>
            <person name="Klenk H.P."/>
            <person name="Detter J.C."/>
        </authorList>
    </citation>
    <scope>NUCLEOTIDE SEQUENCE [LARGE SCALE GENOMIC DNA]</scope>
    <source>
        <strain evidence="4">ATCC BAA-921 / DSM 16994 / JCM 11577 / YK-1</strain>
    </source>
</reference>
<dbReference type="CDD" id="cd10456">
    <property type="entry name" value="GIY-YIG_UPF0213"/>
    <property type="match status" value="1"/>
</dbReference>
<feature type="domain" description="GIY-YIG" evidence="2">
    <location>
        <begin position="6"/>
        <end position="82"/>
    </location>
</feature>
<evidence type="ECO:0000259" key="2">
    <source>
        <dbReference type="PROSITE" id="PS50164"/>
    </source>
</evidence>
<dbReference type="EMBL" id="CP002355">
    <property type="protein sequence ID" value="ADR34243.1"/>
    <property type="molecule type" value="Genomic_DNA"/>
</dbReference>
<dbReference type="PANTHER" id="PTHR34477">
    <property type="entry name" value="UPF0213 PROTEIN YHBQ"/>
    <property type="match status" value="1"/>
</dbReference>
<dbReference type="eggNOG" id="COG2827">
    <property type="taxonomic scope" value="Bacteria"/>
</dbReference>
<dbReference type="SUPFAM" id="SSF82771">
    <property type="entry name" value="GIY-YIG endonuclease"/>
    <property type="match status" value="1"/>
</dbReference>
<dbReference type="OrthoDB" id="287318at2"/>
<protein>
    <submittedName>
        <fullName evidence="3">Excinuclease ABC C subunit domain protein</fullName>
    </submittedName>
</protein>
<proteinExistence type="inferred from homology"/>
<keyword evidence="4" id="KW-1185">Reference proteome</keyword>
<dbReference type="PROSITE" id="PS50164">
    <property type="entry name" value="GIY_YIG"/>
    <property type="match status" value="1"/>
</dbReference>
<name>E4U057_SULKY</name>
<evidence type="ECO:0000313" key="4">
    <source>
        <dbReference type="Proteomes" id="UP000008721"/>
    </source>
</evidence>
<evidence type="ECO:0000313" key="3">
    <source>
        <dbReference type="EMBL" id="ADR34243.1"/>
    </source>
</evidence>
<dbReference type="PANTHER" id="PTHR34477:SF1">
    <property type="entry name" value="UPF0213 PROTEIN YHBQ"/>
    <property type="match status" value="1"/>
</dbReference>
<accession>E4U057</accession>
<dbReference type="STRING" id="709032.Sulku_1582"/>
<organism evidence="3 4">
    <name type="scientific">Sulfuricurvum kujiense (strain ATCC BAA-921 / DSM 16994 / JCM 11577 / YK-1)</name>
    <dbReference type="NCBI Taxonomy" id="709032"/>
    <lineage>
        <taxon>Bacteria</taxon>
        <taxon>Pseudomonadati</taxon>
        <taxon>Campylobacterota</taxon>
        <taxon>Epsilonproteobacteria</taxon>
        <taxon>Campylobacterales</taxon>
        <taxon>Sulfurimonadaceae</taxon>
        <taxon>Sulfuricurvum</taxon>
    </lineage>
</organism>
<dbReference type="Proteomes" id="UP000008721">
    <property type="component" value="Chromosome"/>
</dbReference>
<dbReference type="InterPro" id="IPR035901">
    <property type="entry name" value="GIY-YIG_endonuc_sf"/>
</dbReference>
<dbReference type="KEGG" id="sku:Sulku_1582"/>
<dbReference type="Gene3D" id="3.40.1440.10">
    <property type="entry name" value="GIY-YIG endonuclease"/>
    <property type="match status" value="1"/>
</dbReference>
<sequence length="87" mass="10207">MKPSDKAYTLYILKCSDDTYYTGIALDIDKRVHEHNTSDKGAKYTRYRRPVTLMYQESCHDKSTALKRERAVKRMKRSAKEALWICG</sequence>
<evidence type="ECO:0000256" key="1">
    <source>
        <dbReference type="ARBA" id="ARBA00007435"/>
    </source>
</evidence>
<dbReference type="Pfam" id="PF01541">
    <property type="entry name" value="GIY-YIG"/>
    <property type="match status" value="1"/>
</dbReference>